<reference evidence="9 10" key="1">
    <citation type="submission" date="2019-12" db="EMBL/GenBank/DDBJ databases">
        <authorList>
            <person name="Scholz U."/>
            <person name="Mascher M."/>
            <person name="Fiebig A."/>
        </authorList>
    </citation>
    <scope>NUCLEOTIDE SEQUENCE</scope>
</reference>
<keyword evidence="4" id="KW-0804">Transcription</keyword>
<keyword evidence="2" id="KW-0805">Transcription regulation</keyword>
<evidence type="ECO:0000259" key="8">
    <source>
        <dbReference type="PROSITE" id="PS51370"/>
    </source>
</evidence>
<dbReference type="InterPro" id="IPR017888">
    <property type="entry name" value="CYC/TB1_R_domain"/>
</dbReference>
<protein>
    <submittedName>
        <fullName evidence="9">Uncharacterized protein</fullName>
    </submittedName>
</protein>
<dbReference type="PANTHER" id="PTHR31072">
    <property type="entry name" value="TRANSCRIPTION FACTOR TCP4-RELATED"/>
    <property type="match status" value="1"/>
</dbReference>
<feature type="domain" description="R" evidence="8">
    <location>
        <begin position="103"/>
        <end position="120"/>
    </location>
</feature>
<dbReference type="InterPro" id="IPR005333">
    <property type="entry name" value="Transcription_factor_TCP"/>
</dbReference>
<dbReference type="EMBL" id="CACRZD030000009">
    <property type="protein sequence ID" value="CAA6664853.1"/>
    <property type="molecule type" value="Genomic_DNA"/>
</dbReference>
<dbReference type="AlphaFoldDB" id="A0A7I8J633"/>
<dbReference type="PROSITE" id="PS51369">
    <property type="entry name" value="TCP"/>
    <property type="match status" value="1"/>
</dbReference>
<evidence type="ECO:0000256" key="3">
    <source>
        <dbReference type="ARBA" id="ARBA00023125"/>
    </source>
</evidence>
<sequence length="176" mass="19338">MRLSLDVARKFFDLQDMLGFDKASKTVDWLLTNATSSIKELVSSSPPPHAAGKSESSTSECEVISTSTPLLPVAAVENITLQPAKVVPLRRSRKGATHPMLSRESRVLARARARERTREKLGGKEPKSSGRGSFWRGRDLVVVKAGSPPWIIWNSPRSWKCSKRYTVGVEALGVPV</sequence>
<dbReference type="Proteomes" id="UP001189122">
    <property type="component" value="Unassembled WGS sequence"/>
</dbReference>
<dbReference type="InterPro" id="IPR017887">
    <property type="entry name" value="TF_TCP_subgr"/>
</dbReference>
<evidence type="ECO:0000256" key="2">
    <source>
        <dbReference type="ARBA" id="ARBA00023015"/>
    </source>
</evidence>
<keyword evidence="3" id="KW-0238">DNA-binding</keyword>
<dbReference type="PANTHER" id="PTHR31072:SF226">
    <property type="entry name" value="TRANSCRIPTION FACTOR TCP18"/>
    <property type="match status" value="1"/>
</dbReference>
<dbReference type="Pfam" id="PF03634">
    <property type="entry name" value="TCP"/>
    <property type="match status" value="1"/>
</dbReference>
<accession>A0A7I8J633</accession>
<dbReference type="GO" id="GO:0005634">
    <property type="term" value="C:nucleus"/>
    <property type="evidence" value="ECO:0007669"/>
    <property type="project" value="UniProtKB-SubCell"/>
</dbReference>
<feature type="region of interest" description="Disordered" evidence="6">
    <location>
        <begin position="40"/>
        <end position="59"/>
    </location>
</feature>
<evidence type="ECO:0000256" key="5">
    <source>
        <dbReference type="ARBA" id="ARBA00023242"/>
    </source>
</evidence>
<dbReference type="GO" id="GO:0003700">
    <property type="term" value="F:DNA-binding transcription factor activity"/>
    <property type="evidence" value="ECO:0007669"/>
    <property type="project" value="InterPro"/>
</dbReference>
<gene>
    <name evidence="9" type="ORF">SI7747_09011242</name>
</gene>
<evidence type="ECO:0000313" key="10">
    <source>
        <dbReference type="Proteomes" id="UP001189122"/>
    </source>
</evidence>
<feature type="domain" description="TCP" evidence="7">
    <location>
        <begin position="1"/>
        <end position="41"/>
    </location>
</feature>
<evidence type="ECO:0000256" key="4">
    <source>
        <dbReference type="ARBA" id="ARBA00023163"/>
    </source>
</evidence>
<dbReference type="EMBL" id="LR743596">
    <property type="protein sequence ID" value="CAA2625481.1"/>
    <property type="molecule type" value="Genomic_DNA"/>
</dbReference>
<evidence type="ECO:0000256" key="1">
    <source>
        <dbReference type="ARBA" id="ARBA00004123"/>
    </source>
</evidence>
<comment type="subcellular location">
    <subcellularLocation>
        <location evidence="1">Nucleus</location>
    </subcellularLocation>
</comment>
<organism evidence="9">
    <name type="scientific">Spirodela intermedia</name>
    <name type="common">Intermediate duckweed</name>
    <dbReference type="NCBI Taxonomy" id="51605"/>
    <lineage>
        <taxon>Eukaryota</taxon>
        <taxon>Viridiplantae</taxon>
        <taxon>Streptophyta</taxon>
        <taxon>Embryophyta</taxon>
        <taxon>Tracheophyta</taxon>
        <taxon>Spermatophyta</taxon>
        <taxon>Magnoliopsida</taxon>
        <taxon>Liliopsida</taxon>
        <taxon>Araceae</taxon>
        <taxon>Lemnoideae</taxon>
        <taxon>Spirodela</taxon>
    </lineage>
</organism>
<evidence type="ECO:0000259" key="7">
    <source>
        <dbReference type="PROSITE" id="PS51369"/>
    </source>
</evidence>
<dbReference type="GO" id="GO:0043565">
    <property type="term" value="F:sequence-specific DNA binding"/>
    <property type="evidence" value="ECO:0007669"/>
    <property type="project" value="TreeGrafter"/>
</dbReference>
<keyword evidence="10" id="KW-1185">Reference proteome</keyword>
<name>A0A7I8J633_SPIIN</name>
<dbReference type="PROSITE" id="PS51370">
    <property type="entry name" value="R"/>
    <property type="match status" value="1"/>
</dbReference>
<keyword evidence="5" id="KW-0539">Nucleus</keyword>
<evidence type="ECO:0000313" key="9">
    <source>
        <dbReference type="EMBL" id="CAA2625481.1"/>
    </source>
</evidence>
<dbReference type="GO" id="GO:2000032">
    <property type="term" value="P:regulation of secondary shoot formation"/>
    <property type="evidence" value="ECO:0007669"/>
    <property type="project" value="TreeGrafter"/>
</dbReference>
<proteinExistence type="predicted"/>
<evidence type="ECO:0000256" key="6">
    <source>
        <dbReference type="SAM" id="MobiDB-lite"/>
    </source>
</evidence>